<organism evidence="2 3">
    <name type="scientific">Ooceraea biroi</name>
    <name type="common">Clonal raider ant</name>
    <name type="synonym">Cerapachys biroi</name>
    <dbReference type="NCBI Taxonomy" id="2015173"/>
    <lineage>
        <taxon>Eukaryota</taxon>
        <taxon>Metazoa</taxon>
        <taxon>Ecdysozoa</taxon>
        <taxon>Arthropoda</taxon>
        <taxon>Hexapoda</taxon>
        <taxon>Insecta</taxon>
        <taxon>Pterygota</taxon>
        <taxon>Neoptera</taxon>
        <taxon>Endopterygota</taxon>
        <taxon>Hymenoptera</taxon>
        <taxon>Apocrita</taxon>
        <taxon>Aculeata</taxon>
        <taxon>Formicoidea</taxon>
        <taxon>Formicidae</taxon>
        <taxon>Dorylinae</taxon>
        <taxon>Ooceraea</taxon>
    </lineage>
</organism>
<dbReference type="AlphaFoldDB" id="A0A026VY45"/>
<feature type="compositionally biased region" description="Basic and acidic residues" evidence="1">
    <location>
        <begin position="7"/>
        <end position="23"/>
    </location>
</feature>
<proteinExistence type="predicted"/>
<evidence type="ECO:0000313" key="3">
    <source>
        <dbReference type="Proteomes" id="UP000053097"/>
    </source>
</evidence>
<evidence type="ECO:0000313" key="2">
    <source>
        <dbReference type="EMBL" id="EZA48718.1"/>
    </source>
</evidence>
<sequence>MPAGSARDLHRYRTDDNDTEHNGDNQAANRSAWRKKARRLARGGRSKARRSASLRETIVTRLRWTTTRVEGKRRSG</sequence>
<dbReference type="EMBL" id="KK107575">
    <property type="protein sequence ID" value="EZA48718.1"/>
    <property type="molecule type" value="Genomic_DNA"/>
</dbReference>
<dbReference type="Proteomes" id="UP000053097">
    <property type="component" value="Unassembled WGS sequence"/>
</dbReference>
<accession>A0A026VY45</accession>
<evidence type="ECO:0000256" key="1">
    <source>
        <dbReference type="SAM" id="MobiDB-lite"/>
    </source>
</evidence>
<feature type="compositionally biased region" description="Basic residues" evidence="1">
    <location>
        <begin position="32"/>
        <end position="52"/>
    </location>
</feature>
<protein>
    <submittedName>
        <fullName evidence="2">Uncharacterized protein</fullName>
    </submittedName>
</protein>
<name>A0A026VY45_OOCBI</name>
<keyword evidence="3" id="KW-1185">Reference proteome</keyword>
<gene>
    <name evidence="2" type="ORF">X777_12876</name>
</gene>
<reference evidence="2 3" key="1">
    <citation type="journal article" date="2014" name="Curr. Biol.">
        <title>The genome of the clonal raider ant Cerapachys biroi.</title>
        <authorList>
            <person name="Oxley P.R."/>
            <person name="Ji L."/>
            <person name="Fetter-Pruneda I."/>
            <person name="McKenzie S.K."/>
            <person name="Li C."/>
            <person name="Hu H."/>
            <person name="Zhang G."/>
            <person name="Kronauer D.J."/>
        </authorList>
    </citation>
    <scope>NUCLEOTIDE SEQUENCE [LARGE SCALE GENOMIC DNA]</scope>
</reference>
<feature type="region of interest" description="Disordered" evidence="1">
    <location>
        <begin position="1"/>
        <end position="54"/>
    </location>
</feature>